<feature type="domain" description="Glycosyltransferase subfamily 4-like N-terminal" evidence="1">
    <location>
        <begin position="18"/>
        <end position="169"/>
    </location>
</feature>
<dbReference type="Gene3D" id="3.40.50.2000">
    <property type="entry name" value="Glycogen Phosphorylase B"/>
    <property type="match status" value="2"/>
</dbReference>
<dbReference type="RefSeq" id="WP_210808721.1">
    <property type="nucleotide sequence ID" value="NZ_JAGQDG010000003.1"/>
</dbReference>
<evidence type="ECO:0000259" key="1">
    <source>
        <dbReference type="Pfam" id="PF13579"/>
    </source>
</evidence>
<dbReference type="SUPFAM" id="SSF53756">
    <property type="entry name" value="UDP-Glycosyltransferase/glycogen phosphorylase"/>
    <property type="match status" value="1"/>
</dbReference>
<accession>A0ABS5DWU6</accession>
<protein>
    <submittedName>
        <fullName evidence="2">Glycosyltransferase family 4 protein</fullName>
    </submittedName>
</protein>
<dbReference type="CDD" id="cd03808">
    <property type="entry name" value="GT4_CapM-like"/>
    <property type="match status" value="1"/>
</dbReference>
<organism evidence="2 3">
    <name type="scientific">Ideonella paludis</name>
    <dbReference type="NCBI Taxonomy" id="1233411"/>
    <lineage>
        <taxon>Bacteria</taxon>
        <taxon>Pseudomonadati</taxon>
        <taxon>Pseudomonadota</taxon>
        <taxon>Betaproteobacteria</taxon>
        <taxon>Burkholderiales</taxon>
        <taxon>Sphaerotilaceae</taxon>
        <taxon>Ideonella</taxon>
    </lineage>
</organism>
<dbReference type="EMBL" id="JAGQDG010000003">
    <property type="protein sequence ID" value="MBQ0935621.1"/>
    <property type="molecule type" value="Genomic_DNA"/>
</dbReference>
<dbReference type="Pfam" id="PF13692">
    <property type="entry name" value="Glyco_trans_1_4"/>
    <property type="match status" value="1"/>
</dbReference>
<name>A0ABS5DWU6_9BURK</name>
<evidence type="ECO:0000313" key="3">
    <source>
        <dbReference type="Proteomes" id="UP000672097"/>
    </source>
</evidence>
<comment type="caution">
    <text evidence="2">The sequence shown here is derived from an EMBL/GenBank/DDBJ whole genome shotgun (WGS) entry which is preliminary data.</text>
</comment>
<gene>
    <name evidence="2" type="ORF">KAK11_09800</name>
</gene>
<dbReference type="Proteomes" id="UP000672097">
    <property type="component" value="Unassembled WGS sequence"/>
</dbReference>
<evidence type="ECO:0000313" key="2">
    <source>
        <dbReference type="EMBL" id="MBQ0935621.1"/>
    </source>
</evidence>
<reference evidence="2 3" key="1">
    <citation type="submission" date="2021-04" db="EMBL/GenBank/DDBJ databases">
        <title>The genome sequence of type strain Ideonella paludis KCTC 32238.</title>
        <authorList>
            <person name="Liu Y."/>
        </authorList>
    </citation>
    <scope>NUCLEOTIDE SEQUENCE [LARGE SCALE GENOMIC DNA]</scope>
    <source>
        <strain evidence="2 3">KCTC 32238</strain>
    </source>
</reference>
<dbReference type="InterPro" id="IPR028098">
    <property type="entry name" value="Glyco_trans_4-like_N"/>
</dbReference>
<sequence length="375" mass="41213">MRIAVVANTAWYLVNFRLNLMSALQAAGHEVVAIAPPDDLQERCLQAAGVRFIPVPISGSGTHPLRESRSVLLLRRAFQRQGVHVVLSYTPKGNLYSALGALSLGLPFVPNVSGLGRAFIRKNWVTAVVKLLYRLTLGRASTVFFQNLDDMAIFVHAGLVPPERCKRLPGSGVDLSRFSVAPFRVREHDAPVFLLVARLLWDKGVGEFAKAARMVRRHYPNAQFQLLGFLDVDNPSAVPRAQVHEWEAEGLLTYLGPTDDVRPFLAAADCVVLPSYREGVPRTLLEAAAMGRPVITTDAPGCRDTVVHGQTGLMCRVADADDLASQMLAWSALPVTERHAQGQRGRKRVEAEFDERLVIQAYVQVVQQLAASLNK</sequence>
<dbReference type="Pfam" id="PF13579">
    <property type="entry name" value="Glyco_trans_4_4"/>
    <property type="match status" value="1"/>
</dbReference>
<keyword evidence="3" id="KW-1185">Reference proteome</keyword>
<proteinExistence type="predicted"/>
<dbReference type="PANTHER" id="PTHR12526">
    <property type="entry name" value="GLYCOSYLTRANSFERASE"/>
    <property type="match status" value="1"/>
</dbReference>
<dbReference type="PANTHER" id="PTHR12526:SF638">
    <property type="entry name" value="SPORE COAT PROTEIN SA"/>
    <property type="match status" value="1"/>
</dbReference>